<reference evidence="2 3" key="1">
    <citation type="submission" date="2016-10" db="EMBL/GenBank/DDBJ databases">
        <authorList>
            <person name="de Groot N.N."/>
        </authorList>
    </citation>
    <scope>NUCLEOTIDE SEQUENCE [LARGE SCALE GENOMIC DNA]</scope>
    <source>
        <strain evidence="2 3">CGMCC 4.2022</strain>
    </source>
</reference>
<gene>
    <name evidence="2" type="ORF">SAMN05216259_105316</name>
</gene>
<organism evidence="2 3">
    <name type="scientific">Actinacidiphila guanduensis</name>
    <dbReference type="NCBI Taxonomy" id="310781"/>
    <lineage>
        <taxon>Bacteria</taxon>
        <taxon>Bacillati</taxon>
        <taxon>Actinomycetota</taxon>
        <taxon>Actinomycetes</taxon>
        <taxon>Kitasatosporales</taxon>
        <taxon>Streptomycetaceae</taxon>
        <taxon>Actinacidiphila</taxon>
    </lineage>
</organism>
<feature type="compositionally biased region" description="Basic and acidic residues" evidence="1">
    <location>
        <begin position="10"/>
        <end position="31"/>
    </location>
</feature>
<dbReference type="EMBL" id="FNIE01000005">
    <property type="protein sequence ID" value="SDN72539.1"/>
    <property type="molecule type" value="Genomic_DNA"/>
</dbReference>
<dbReference type="Proteomes" id="UP000199341">
    <property type="component" value="Unassembled WGS sequence"/>
</dbReference>
<dbReference type="OrthoDB" id="10006462at2"/>
<accession>A0A1H0DR64</accession>
<dbReference type="AlphaFoldDB" id="A0A1H0DR64"/>
<keyword evidence="3" id="KW-1185">Reference proteome</keyword>
<dbReference type="RefSeq" id="WP_093784585.1">
    <property type="nucleotide sequence ID" value="NZ_FNIE01000005.1"/>
</dbReference>
<protein>
    <submittedName>
        <fullName evidence="2">Uncharacterized protein</fullName>
    </submittedName>
</protein>
<evidence type="ECO:0000256" key="1">
    <source>
        <dbReference type="SAM" id="MobiDB-lite"/>
    </source>
</evidence>
<proteinExistence type="predicted"/>
<evidence type="ECO:0000313" key="2">
    <source>
        <dbReference type="EMBL" id="SDN72539.1"/>
    </source>
</evidence>
<sequence>MAKNRNQNRQQHDQQHDQRERRSERAGEPQERAAGTMTEERVMPSATEVTRKQQKRFGHN</sequence>
<name>A0A1H0DR64_9ACTN</name>
<feature type="region of interest" description="Disordered" evidence="1">
    <location>
        <begin position="1"/>
        <end position="60"/>
    </location>
</feature>
<evidence type="ECO:0000313" key="3">
    <source>
        <dbReference type="Proteomes" id="UP000199341"/>
    </source>
</evidence>